<protein>
    <recommendedName>
        <fullName evidence="4">AB hydrolase-1 domain-containing protein</fullName>
    </recommendedName>
</protein>
<accession>A0A1L9SXT4</accession>
<sequence>MANSNTVPKTTPSKPEPFTLHVPDTDLAEFHQLLKLSKIGPSTCLAEDIRLARTRSSDKQLSQFKITIHDHEAGNVRIHFAALFSKRDDAVPVLFLHGYPGSFMEFLPMMRLLAEKYTPETLPYHVIVPSLPDYDLSGGASENVEMTLDRAARIMNQLMVDLGFDGYIAQGGDLGSMLARMMSVEYKECKALHINMLVLNTDETSPASETHDITPKEAEHLERTERWRETGFAYALEHGTRPSTIGLVVSSNPLALLACVRIGEKHLEWTDPRHPLPLDTILAMTSLYWFTSTFPRGLYHAALVKNILAGRRHPITKEKPLGYSQYPYDMAMLPESWAREIYPNLVLFRRHTEGGHFAALEMPGAFLDDVEGFIGRVCNDLK</sequence>
<dbReference type="PANTHER" id="PTHR21661">
    <property type="entry name" value="EPOXIDE HYDROLASE 1-RELATED"/>
    <property type="match status" value="1"/>
</dbReference>
<dbReference type="InterPro" id="IPR029058">
    <property type="entry name" value="AB_hydrolase_fold"/>
</dbReference>
<dbReference type="InterPro" id="IPR000073">
    <property type="entry name" value="AB_hydrolase_1"/>
</dbReference>
<dbReference type="AlphaFoldDB" id="A0A1L9SXT4"/>
<evidence type="ECO:0000256" key="1">
    <source>
        <dbReference type="ARBA" id="ARBA00010088"/>
    </source>
</evidence>
<dbReference type="InterPro" id="IPR000639">
    <property type="entry name" value="Epox_hydrolase-like"/>
</dbReference>
<dbReference type="PIRSF" id="PIRSF001112">
    <property type="entry name" value="Epoxide_hydrolase"/>
    <property type="match status" value="1"/>
</dbReference>
<dbReference type="GO" id="GO:0097176">
    <property type="term" value="P:epoxide metabolic process"/>
    <property type="evidence" value="ECO:0007669"/>
    <property type="project" value="TreeGrafter"/>
</dbReference>
<dbReference type="EMBL" id="KV878607">
    <property type="protein sequence ID" value="OJJ52014.1"/>
    <property type="molecule type" value="Genomic_DNA"/>
</dbReference>
<dbReference type="VEuPathDB" id="FungiDB:ASPSYDRAFT_37682"/>
<proteinExistence type="inferred from homology"/>
<feature type="active site" description="Proton acceptor" evidence="3">
    <location>
        <position position="356"/>
    </location>
</feature>
<dbReference type="Proteomes" id="UP000184356">
    <property type="component" value="Unassembled WGS sequence"/>
</dbReference>
<keyword evidence="6" id="KW-1185">Reference proteome</keyword>
<dbReference type="STRING" id="1036612.A0A1L9SXT4"/>
<dbReference type="PRINTS" id="PR00412">
    <property type="entry name" value="EPOXHYDRLASE"/>
</dbReference>
<dbReference type="OrthoDB" id="7130006at2759"/>
<feature type="active site" description="Proton donor" evidence="3">
    <location>
        <position position="299"/>
    </location>
</feature>
<dbReference type="GeneID" id="63761631"/>
<dbReference type="InterPro" id="IPR016292">
    <property type="entry name" value="Epoxide_hydrolase"/>
</dbReference>
<dbReference type="PANTHER" id="PTHR21661:SF39">
    <property type="entry name" value="HYDROLASE, PUTATIVE (AFU_ORTHOLOGUE AFUA_3G08960)-RELATED"/>
    <property type="match status" value="1"/>
</dbReference>
<evidence type="ECO:0000259" key="4">
    <source>
        <dbReference type="Pfam" id="PF00561"/>
    </source>
</evidence>
<evidence type="ECO:0000256" key="2">
    <source>
        <dbReference type="ARBA" id="ARBA00022801"/>
    </source>
</evidence>
<evidence type="ECO:0000313" key="6">
    <source>
        <dbReference type="Proteomes" id="UP000184356"/>
    </source>
</evidence>
<feature type="active site" description="Nucleophile" evidence="3">
    <location>
        <position position="173"/>
    </location>
</feature>
<comment type="similarity">
    <text evidence="1">Belongs to the peptidase S33 family.</text>
</comment>
<reference evidence="6" key="1">
    <citation type="journal article" date="2017" name="Genome Biol.">
        <title>Comparative genomics reveals high biological diversity and specific adaptations in the industrially and medically important fungal genus Aspergillus.</title>
        <authorList>
            <person name="de Vries R.P."/>
            <person name="Riley R."/>
            <person name="Wiebenga A."/>
            <person name="Aguilar-Osorio G."/>
            <person name="Amillis S."/>
            <person name="Uchima C.A."/>
            <person name="Anderluh G."/>
            <person name="Asadollahi M."/>
            <person name="Askin M."/>
            <person name="Barry K."/>
            <person name="Battaglia E."/>
            <person name="Bayram O."/>
            <person name="Benocci T."/>
            <person name="Braus-Stromeyer S.A."/>
            <person name="Caldana C."/>
            <person name="Canovas D."/>
            <person name="Cerqueira G.C."/>
            <person name="Chen F."/>
            <person name="Chen W."/>
            <person name="Choi C."/>
            <person name="Clum A."/>
            <person name="Dos Santos R.A."/>
            <person name="Damasio A.R."/>
            <person name="Diallinas G."/>
            <person name="Emri T."/>
            <person name="Fekete E."/>
            <person name="Flipphi M."/>
            <person name="Freyberg S."/>
            <person name="Gallo A."/>
            <person name="Gournas C."/>
            <person name="Habgood R."/>
            <person name="Hainaut M."/>
            <person name="Harispe M.L."/>
            <person name="Henrissat B."/>
            <person name="Hilden K.S."/>
            <person name="Hope R."/>
            <person name="Hossain A."/>
            <person name="Karabika E."/>
            <person name="Karaffa L."/>
            <person name="Karanyi Z."/>
            <person name="Krasevec N."/>
            <person name="Kuo A."/>
            <person name="Kusch H."/>
            <person name="LaButti K."/>
            <person name="Lagendijk E.L."/>
            <person name="Lapidus A."/>
            <person name="Levasseur A."/>
            <person name="Lindquist E."/>
            <person name="Lipzen A."/>
            <person name="Logrieco A.F."/>
            <person name="MacCabe A."/>
            <person name="Maekelae M.R."/>
            <person name="Malavazi I."/>
            <person name="Melin P."/>
            <person name="Meyer V."/>
            <person name="Mielnichuk N."/>
            <person name="Miskei M."/>
            <person name="Molnar A.P."/>
            <person name="Mule G."/>
            <person name="Ngan C.Y."/>
            <person name="Orejas M."/>
            <person name="Orosz E."/>
            <person name="Ouedraogo J.P."/>
            <person name="Overkamp K.M."/>
            <person name="Park H.-S."/>
            <person name="Perrone G."/>
            <person name="Piumi F."/>
            <person name="Punt P.J."/>
            <person name="Ram A.F."/>
            <person name="Ramon A."/>
            <person name="Rauscher S."/>
            <person name="Record E."/>
            <person name="Riano-Pachon D.M."/>
            <person name="Robert V."/>
            <person name="Roehrig J."/>
            <person name="Ruller R."/>
            <person name="Salamov A."/>
            <person name="Salih N.S."/>
            <person name="Samson R.A."/>
            <person name="Sandor E."/>
            <person name="Sanguinetti M."/>
            <person name="Schuetze T."/>
            <person name="Sepcic K."/>
            <person name="Shelest E."/>
            <person name="Sherlock G."/>
            <person name="Sophianopoulou V."/>
            <person name="Squina F.M."/>
            <person name="Sun H."/>
            <person name="Susca A."/>
            <person name="Todd R.B."/>
            <person name="Tsang A."/>
            <person name="Unkles S.E."/>
            <person name="van de Wiele N."/>
            <person name="van Rossen-Uffink D."/>
            <person name="Oliveira J.V."/>
            <person name="Vesth T.C."/>
            <person name="Visser J."/>
            <person name="Yu J.-H."/>
            <person name="Zhou M."/>
            <person name="Andersen M.R."/>
            <person name="Archer D.B."/>
            <person name="Baker S.E."/>
            <person name="Benoit I."/>
            <person name="Brakhage A.A."/>
            <person name="Braus G.H."/>
            <person name="Fischer R."/>
            <person name="Frisvad J.C."/>
            <person name="Goldman G.H."/>
            <person name="Houbraken J."/>
            <person name="Oakley B."/>
            <person name="Pocsi I."/>
            <person name="Scazzocchio C."/>
            <person name="Seiboth B."/>
            <person name="vanKuyk P.A."/>
            <person name="Wortman J."/>
            <person name="Dyer P.S."/>
            <person name="Grigoriev I.V."/>
        </authorList>
    </citation>
    <scope>NUCLEOTIDE SEQUENCE [LARGE SCALE GENOMIC DNA]</scope>
    <source>
        <strain evidence="6">CBS 593.65</strain>
    </source>
</reference>
<gene>
    <name evidence="5" type="ORF">ASPSYDRAFT_37682</name>
</gene>
<dbReference type="Gene3D" id="3.40.50.1820">
    <property type="entry name" value="alpha/beta hydrolase"/>
    <property type="match status" value="1"/>
</dbReference>
<feature type="domain" description="AB hydrolase-1" evidence="4">
    <location>
        <begin position="92"/>
        <end position="204"/>
    </location>
</feature>
<dbReference type="RefSeq" id="XP_040695820.1">
    <property type="nucleotide sequence ID" value="XM_040845558.1"/>
</dbReference>
<evidence type="ECO:0000256" key="3">
    <source>
        <dbReference type="PIRSR" id="PIRSR001112-1"/>
    </source>
</evidence>
<dbReference type="Pfam" id="PF00561">
    <property type="entry name" value="Abhydrolase_1"/>
    <property type="match status" value="1"/>
</dbReference>
<dbReference type="SUPFAM" id="SSF53474">
    <property type="entry name" value="alpha/beta-Hydrolases"/>
    <property type="match status" value="1"/>
</dbReference>
<keyword evidence="2" id="KW-0378">Hydrolase</keyword>
<organism evidence="5 6">
    <name type="scientific">Aspergillus sydowii CBS 593.65</name>
    <dbReference type="NCBI Taxonomy" id="1036612"/>
    <lineage>
        <taxon>Eukaryota</taxon>
        <taxon>Fungi</taxon>
        <taxon>Dikarya</taxon>
        <taxon>Ascomycota</taxon>
        <taxon>Pezizomycotina</taxon>
        <taxon>Eurotiomycetes</taxon>
        <taxon>Eurotiomycetidae</taxon>
        <taxon>Eurotiales</taxon>
        <taxon>Aspergillaceae</taxon>
        <taxon>Aspergillus</taxon>
        <taxon>Aspergillus subgen. Nidulantes</taxon>
    </lineage>
</organism>
<dbReference type="GO" id="GO:0004301">
    <property type="term" value="F:epoxide hydrolase activity"/>
    <property type="evidence" value="ECO:0007669"/>
    <property type="project" value="TreeGrafter"/>
</dbReference>
<evidence type="ECO:0000313" key="5">
    <source>
        <dbReference type="EMBL" id="OJJ52014.1"/>
    </source>
</evidence>
<name>A0A1L9SXT4_9EURO</name>